<reference evidence="2" key="1">
    <citation type="journal article" date="2017" name="Parasit. Vectors">
        <title>Sialotranscriptomics of Rhipicephalus zambeziensis reveals intricate expression profiles of secretory proteins and suggests tight temporal transcriptional regulation during blood-feeding.</title>
        <authorList>
            <person name="de Castro M.H."/>
            <person name="de Klerk D."/>
            <person name="Pienaar R."/>
            <person name="Rees D.J.G."/>
            <person name="Mans B.J."/>
        </authorList>
    </citation>
    <scope>NUCLEOTIDE SEQUENCE</scope>
    <source>
        <tissue evidence="2">Salivary glands</tissue>
    </source>
</reference>
<feature type="transmembrane region" description="Helical" evidence="1">
    <location>
        <begin position="80"/>
        <end position="100"/>
    </location>
</feature>
<organism evidence="2">
    <name type="scientific">Rhipicephalus zambeziensis</name>
    <dbReference type="NCBI Taxonomy" id="60191"/>
    <lineage>
        <taxon>Eukaryota</taxon>
        <taxon>Metazoa</taxon>
        <taxon>Ecdysozoa</taxon>
        <taxon>Arthropoda</taxon>
        <taxon>Chelicerata</taxon>
        <taxon>Arachnida</taxon>
        <taxon>Acari</taxon>
        <taxon>Parasitiformes</taxon>
        <taxon>Ixodida</taxon>
        <taxon>Ixodoidea</taxon>
        <taxon>Ixodidae</taxon>
        <taxon>Rhipicephalinae</taxon>
        <taxon>Rhipicephalus</taxon>
        <taxon>Rhipicephalus</taxon>
    </lineage>
</organism>
<evidence type="ECO:0000256" key="1">
    <source>
        <dbReference type="SAM" id="Phobius"/>
    </source>
</evidence>
<accession>A0A224YKK5</accession>
<proteinExistence type="predicted"/>
<keyword evidence="1" id="KW-1133">Transmembrane helix</keyword>
<dbReference type="EMBL" id="GFPF01003597">
    <property type="protein sequence ID" value="MAA14743.1"/>
    <property type="molecule type" value="Transcribed_RNA"/>
</dbReference>
<keyword evidence="1" id="KW-0812">Transmembrane</keyword>
<dbReference type="AlphaFoldDB" id="A0A224YKK5"/>
<keyword evidence="1" id="KW-0472">Membrane</keyword>
<name>A0A224YKK5_9ACAR</name>
<protein>
    <submittedName>
        <fullName evidence="2">Uncharacterized protein</fullName>
    </submittedName>
</protein>
<evidence type="ECO:0000313" key="2">
    <source>
        <dbReference type="EMBL" id="MAA14743.1"/>
    </source>
</evidence>
<sequence>MFKRNFLLYFMNMNRVRHIYVLMSCQTKADGCHSMTYPDRNSYKNFVGCAAGQQTTNVCSTVLQITHTKYKHTTKPPHSFFFYLGHPFLLWCVLTCFFVGRSGYAC</sequence>